<keyword evidence="2" id="KW-0964">Secreted</keyword>
<dbReference type="EMBL" id="JAIWYP010000008">
    <property type="protein sequence ID" value="KAH3787653.1"/>
    <property type="molecule type" value="Genomic_DNA"/>
</dbReference>
<name>A0A9D4IXB2_DREPO</name>
<evidence type="ECO:0000256" key="4">
    <source>
        <dbReference type="ARBA" id="ARBA00022723"/>
    </source>
</evidence>
<keyword evidence="3" id="KW-0272">Extracellular matrix</keyword>
<evidence type="ECO:0000256" key="8">
    <source>
        <dbReference type="ARBA" id="ARBA00023180"/>
    </source>
</evidence>
<reference evidence="11" key="1">
    <citation type="journal article" date="2019" name="bioRxiv">
        <title>The Genome of the Zebra Mussel, Dreissena polymorpha: A Resource for Invasive Species Research.</title>
        <authorList>
            <person name="McCartney M.A."/>
            <person name="Auch B."/>
            <person name="Kono T."/>
            <person name="Mallez S."/>
            <person name="Zhang Y."/>
            <person name="Obille A."/>
            <person name="Becker A."/>
            <person name="Abrahante J.E."/>
            <person name="Garbe J."/>
            <person name="Badalamenti J.P."/>
            <person name="Herman A."/>
            <person name="Mangelson H."/>
            <person name="Liachko I."/>
            <person name="Sullivan S."/>
            <person name="Sone E.D."/>
            <person name="Koren S."/>
            <person name="Silverstein K.A.T."/>
            <person name="Beckman K.B."/>
            <person name="Gohl D.M."/>
        </authorList>
    </citation>
    <scope>NUCLEOTIDE SEQUENCE</scope>
    <source>
        <strain evidence="11">Duluth1</strain>
        <tissue evidence="11">Whole animal</tissue>
    </source>
</reference>
<dbReference type="PROSITE" id="PS51020">
    <property type="entry name" value="SPONDIN"/>
    <property type="match status" value="1"/>
</dbReference>
<organism evidence="11 12">
    <name type="scientific">Dreissena polymorpha</name>
    <name type="common">Zebra mussel</name>
    <name type="synonym">Mytilus polymorpha</name>
    <dbReference type="NCBI Taxonomy" id="45954"/>
    <lineage>
        <taxon>Eukaryota</taxon>
        <taxon>Metazoa</taxon>
        <taxon>Spiralia</taxon>
        <taxon>Lophotrochozoa</taxon>
        <taxon>Mollusca</taxon>
        <taxon>Bivalvia</taxon>
        <taxon>Autobranchia</taxon>
        <taxon>Heteroconchia</taxon>
        <taxon>Euheterodonta</taxon>
        <taxon>Imparidentia</taxon>
        <taxon>Neoheterodontei</taxon>
        <taxon>Myida</taxon>
        <taxon>Dreissenoidea</taxon>
        <taxon>Dreissenidae</taxon>
        <taxon>Dreissena</taxon>
    </lineage>
</organism>
<feature type="chain" id="PRO_5039052144" description="Spondin domain-containing protein" evidence="9">
    <location>
        <begin position="24"/>
        <end position="377"/>
    </location>
</feature>
<feature type="domain" description="Spondin" evidence="10">
    <location>
        <begin position="37"/>
        <end position="223"/>
    </location>
</feature>
<protein>
    <recommendedName>
        <fullName evidence="10">Spondin domain-containing protein</fullName>
    </recommendedName>
</protein>
<evidence type="ECO:0000256" key="6">
    <source>
        <dbReference type="ARBA" id="ARBA00022889"/>
    </source>
</evidence>
<keyword evidence="8" id="KW-0325">Glycoprotein</keyword>
<dbReference type="InterPro" id="IPR038678">
    <property type="entry name" value="Spondin_N_sf"/>
</dbReference>
<dbReference type="PANTHER" id="PTHR11311:SF15">
    <property type="entry name" value="SPONDIN-2"/>
    <property type="match status" value="1"/>
</dbReference>
<proteinExistence type="predicted"/>
<dbReference type="GO" id="GO:0005886">
    <property type="term" value="C:plasma membrane"/>
    <property type="evidence" value="ECO:0007669"/>
    <property type="project" value="TreeGrafter"/>
</dbReference>
<dbReference type="GO" id="GO:0007155">
    <property type="term" value="P:cell adhesion"/>
    <property type="evidence" value="ECO:0007669"/>
    <property type="project" value="UniProtKB-KW"/>
</dbReference>
<evidence type="ECO:0000313" key="11">
    <source>
        <dbReference type="EMBL" id="KAH3787653.1"/>
    </source>
</evidence>
<dbReference type="InterPro" id="IPR000884">
    <property type="entry name" value="TSP1_rpt"/>
</dbReference>
<keyword evidence="7" id="KW-1015">Disulfide bond</keyword>
<dbReference type="PANTHER" id="PTHR11311">
    <property type="entry name" value="SPONDIN"/>
    <property type="match status" value="1"/>
</dbReference>
<keyword evidence="4" id="KW-0479">Metal-binding</keyword>
<dbReference type="OrthoDB" id="6090599at2759"/>
<reference evidence="11" key="2">
    <citation type="submission" date="2020-11" db="EMBL/GenBank/DDBJ databases">
        <authorList>
            <person name="McCartney M.A."/>
            <person name="Auch B."/>
            <person name="Kono T."/>
            <person name="Mallez S."/>
            <person name="Becker A."/>
            <person name="Gohl D.M."/>
            <person name="Silverstein K.A.T."/>
            <person name="Koren S."/>
            <person name="Bechman K.B."/>
            <person name="Herman A."/>
            <person name="Abrahante J.E."/>
            <person name="Garbe J."/>
        </authorList>
    </citation>
    <scope>NUCLEOTIDE SEQUENCE</scope>
    <source>
        <strain evidence="11">Duluth1</strain>
        <tissue evidence="11">Whole animal</tissue>
    </source>
</reference>
<dbReference type="PROSITE" id="PS50092">
    <property type="entry name" value="TSP1"/>
    <property type="match status" value="1"/>
</dbReference>
<gene>
    <name evidence="11" type="ORF">DPMN_165780</name>
</gene>
<comment type="subcellular location">
    <subcellularLocation>
        <location evidence="1">Secreted</location>
        <location evidence="1">Extracellular space</location>
        <location evidence="1">Extracellular matrix</location>
    </subcellularLocation>
</comment>
<dbReference type="Proteomes" id="UP000828390">
    <property type="component" value="Unassembled WGS sequence"/>
</dbReference>
<comment type="caution">
    <text evidence="11">The sequence shown here is derived from an EMBL/GenBank/DDBJ whole genome shotgun (WGS) entry which is preliminary data.</text>
</comment>
<dbReference type="InterPro" id="IPR009465">
    <property type="entry name" value="Spondin_N"/>
</dbReference>
<dbReference type="Gene3D" id="2.20.100.10">
    <property type="entry name" value="Thrombospondin type-1 (TSP1) repeat"/>
    <property type="match status" value="1"/>
</dbReference>
<evidence type="ECO:0000256" key="1">
    <source>
        <dbReference type="ARBA" id="ARBA00004498"/>
    </source>
</evidence>
<dbReference type="AlphaFoldDB" id="A0A9D4IXB2"/>
<dbReference type="Gene3D" id="2.60.40.2130">
    <property type="entry name" value="F-spondin domain"/>
    <property type="match status" value="1"/>
</dbReference>
<dbReference type="GO" id="GO:0046872">
    <property type="term" value="F:metal ion binding"/>
    <property type="evidence" value="ECO:0007669"/>
    <property type="project" value="UniProtKB-KW"/>
</dbReference>
<dbReference type="InterPro" id="IPR036383">
    <property type="entry name" value="TSP1_rpt_sf"/>
</dbReference>
<evidence type="ECO:0000256" key="7">
    <source>
        <dbReference type="ARBA" id="ARBA00023157"/>
    </source>
</evidence>
<dbReference type="SMART" id="SM00209">
    <property type="entry name" value="TSP1"/>
    <property type="match status" value="1"/>
</dbReference>
<evidence type="ECO:0000313" key="12">
    <source>
        <dbReference type="Proteomes" id="UP000828390"/>
    </source>
</evidence>
<evidence type="ECO:0000256" key="5">
    <source>
        <dbReference type="ARBA" id="ARBA00022729"/>
    </source>
</evidence>
<dbReference type="SUPFAM" id="SSF82895">
    <property type="entry name" value="TSP-1 type 1 repeat"/>
    <property type="match status" value="1"/>
</dbReference>
<dbReference type="NCBIfam" id="NF038123">
    <property type="entry name" value="NF038123_dom"/>
    <property type="match status" value="1"/>
</dbReference>
<evidence type="ECO:0000256" key="2">
    <source>
        <dbReference type="ARBA" id="ARBA00022525"/>
    </source>
</evidence>
<dbReference type="GO" id="GO:0030036">
    <property type="term" value="P:actin cytoskeleton organization"/>
    <property type="evidence" value="ECO:0007669"/>
    <property type="project" value="TreeGrafter"/>
</dbReference>
<accession>A0A9D4IXB2</accession>
<dbReference type="Pfam" id="PF19028">
    <property type="entry name" value="TSP1_spondin"/>
    <property type="match status" value="1"/>
</dbReference>
<keyword evidence="5 9" id="KW-0732">Signal</keyword>
<evidence type="ECO:0000256" key="3">
    <source>
        <dbReference type="ARBA" id="ARBA00022530"/>
    </source>
</evidence>
<keyword evidence="12" id="KW-1185">Reference proteome</keyword>
<dbReference type="InterPro" id="IPR051418">
    <property type="entry name" value="Spondin/Thrombospondin_T1"/>
</dbReference>
<evidence type="ECO:0000259" key="10">
    <source>
        <dbReference type="PROSITE" id="PS51020"/>
    </source>
</evidence>
<keyword evidence="6" id="KW-0130">Cell adhesion</keyword>
<dbReference type="InterPro" id="IPR044004">
    <property type="entry name" value="TSP1_spondin_dom"/>
</dbReference>
<sequence length="377" mass="42189">MMSYAHIRVFIIVLLTIMAVGEGLEAEKKKNKRPQKFSGKCKPKIMAEYELAFHSAWTESVYPRMYPTYRPHAQWSKLIGRSHSTQYTMWSEGAAATEAVREFAEGGDTRGFDIEAQAYGGIRDAFTAAPISGGMGKTATNFIADGEHSLVSFMVRLIPSPDWFVGIASFDLCESGRWKSHIKVDLFPLDAGTDRGLTFTAPDWPSVPREAIYRLSPMKPAHSASAFYYPNMTSLPSIGKVFLTKVAEFRRSGKVPPPVKQEQNLEIINDESELPAANDKVIDTTFDGIKDITVNEIEQPRAESLIAPSDTGCVVSEWSPWSECSVTCGFGRQDRRRSILRRALSPGLYCPVLREDRTCGTMRTCEWEVFQFLNRNG</sequence>
<dbReference type="Pfam" id="PF06468">
    <property type="entry name" value="Spond_N"/>
    <property type="match status" value="1"/>
</dbReference>
<evidence type="ECO:0000256" key="9">
    <source>
        <dbReference type="SAM" id="SignalP"/>
    </source>
</evidence>
<feature type="signal peptide" evidence="9">
    <location>
        <begin position="1"/>
        <end position="23"/>
    </location>
</feature>